<dbReference type="GO" id="GO:0055085">
    <property type="term" value="P:transmembrane transport"/>
    <property type="evidence" value="ECO:0007669"/>
    <property type="project" value="InterPro"/>
</dbReference>
<comment type="subcellular location">
    <subcellularLocation>
        <location evidence="1">Membrane</location>
        <topology evidence="1">Multi-pass membrane protein</topology>
    </subcellularLocation>
</comment>
<evidence type="ECO:0000256" key="4">
    <source>
        <dbReference type="ARBA" id="ARBA00022989"/>
    </source>
</evidence>
<evidence type="ECO:0000256" key="1">
    <source>
        <dbReference type="ARBA" id="ARBA00004141"/>
    </source>
</evidence>
<dbReference type="SUPFAM" id="SSF56219">
    <property type="entry name" value="DNase I-like"/>
    <property type="match status" value="1"/>
</dbReference>
<feature type="region of interest" description="Disordered" evidence="7">
    <location>
        <begin position="15"/>
        <end position="39"/>
    </location>
</feature>
<dbReference type="InterPro" id="IPR036691">
    <property type="entry name" value="Endo/exonu/phosph_ase_sf"/>
</dbReference>
<evidence type="ECO:0000256" key="3">
    <source>
        <dbReference type="ARBA" id="ARBA00022692"/>
    </source>
</evidence>
<keyword evidence="2" id="KW-0813">Transport</keyword>
<sequence>MNFFENITFRKTKTRSLTENSSIENSPNSSKIDGSTGSLPNISNDTNDLQIQELQSQIQQLNLQLNSAHEEIQNLNLENTSLKNVVKELTTKYDILKKATKTLTTESVTPGKCMHTSSTPRAHKKNKKRDCYKPPSNINQETTRTPAKQILYYQNVRGLRTKTVTFFNNICALSCDLVVLTETFLNSSVYDSELFPPEYIVLRKDRAGDVGWGGVLLAAKSNINVKRITNVDDLTDDKELLFAIVTLKNVKLLVCVVYLPPNYSDKQYLDVLNCIENAVDTFSDYPIVIVGDFNLKSCNVSVQTQFYNFLEYCKLRQCNNVCNDYGCILDFALTTLSTQSINVTSDIEPLVPTDAYHPPLEILLSLPVNTVNKIPTSVTPEQFSSLSSEWNFRGADFPGLYSDIADIDWTDLLRERDVDLAVEILYNKLNSVISARVPHKKVILNNKYIYPKWYTQEIIHYIKLKHFNLKKYKSSGLECNKQLFKYYRGKVKELIKIEFKEYIVRTESRIALEPSNFWKYVKDKRKNMSRSNECIFNGKVLTGQEAIDALSEVMELDPIPVLLSMVIFCNLAGTATPVGDPPNIIIASNKQVVQATYLQLRFILRDTSKLRLTEPKDVQDLRRQILIWRRAADSLPHLSPDQLVVKDRLERKIKKLTIKLEELIKEAKIRAYPKENFENTLAEMRKKYKIRDAALLVKCAVTIVFVVIAFFLHSIPEFSKYKIIYRHVYYQHQHHRHHHNHHHHPHHCV</sequence>
<dbReference type="InterPro" id="IPR004680">
    <property type="entry name" value="Cit_transptr-like_dom"/>
</dbReference>
<feature type="transmembrane region" description="Helical" evidence="8">
    <location>
        <begin position="693"/>
        <end position="712"/>
    </location>
</feature>
<accession>A0A922SH90</accession>
<keyword evidence="5 8" id="KW-0472">Membrane</keyword>
<organism evidence="10 11">
    <name type="scientific">Spodoptera exigua</name>
    <name type="common">Beet armyworm</name>
    <name type="synonym">Noctua fulgens</name>
    <dbReference type="NCBI Taxonomy" id="7107"/>
    <lineage>
        <taxon>Eukaryota</taxon>
        <taxon>Metazoa</taxon>
        <taxon>Ecdysozoa</taxon>
        <taxon>Arthropoda</taxon>
        <taxon>Hexapoda</taxon>
        <taxon>Insecta</taxon>
        <taxon>Pterygota</taxon>
        <taxon>Neoptera</taxon>
        <taxon>Endopterygota</taxon>
        <taxon>Lepidoptera</taxon>
        <taxon>Glossata</taxon>
        <taxon>Ditrysia</taxon>
        <taxon>Noctuoidea</taxon>
        <taxon>Noctuidae</taxon>
        <taxon>Amphipyrinae</taxon>
        <taxon>Spodoptera</taxon>
    </lineage>
</organism>
<evidence type="ECO:0000313" key="11">
    <source>
        <dbReference type="Proteomes" id="UP000814243"/>
    </source>
</evidence>
<dbReference type="EMBL" id="JACEFF010000441">
    <property type="protein sequence ID" value="KAH9637595.1"/>
    <property type="molecule type" value="Genomic_DNA"/>
</dbReference>
<evidence type="ECO:0000256" key="6">
    <source>
        <dbReference type="SAM" id="Coils"/>
    </source>
</evidence>
<feature type="coiled-coil region" evidence="6">
    <location>
        <begin position="44"/>
        <end position="92"/>
    </location>
</feature>
<feature type="domain" description="Citrate transporter-like" evidence="9">
    <location>
        <begin position="549"/>
        <end position="719"/>
    </location>
</feature>
<keyword evidence="6" id="KW-0175">Coiled coil</keyword>
<dbReference type="GO" id="GO:0016020">
    <property type="term" value="C:membrane"/>
    <property type="evidence" value="ECO:0007669"/>
    <property type="project" value="UniProtKB-SubCell"/>
</dbReference>
<proteinExistence type="predicted"/>
<protein>
    <recommendedName>
        <fullName evidence="9">Citrate transporter-like domain-containing protein</fullName>
    </recommendedName>
</protein>
<name>A0A922SH90_SPOEX</name>
<evidence type="ECO:0000313" key="10">
    <source>
        <dbReference type="EMBL" id="KAH9637595.1"/>
    </source>
</evidence>
<feature type="region of interest" description="Disordered" evidence="7">
    <location>
        <begin position="108"/>
        <end position="140"/>
    </location>
</feature>
<evidence type="ECO:0000256" key="7">
    <source>
        <dbReference type="SAM" id="MobiDB-lite"/>
    </source>
</evidence>
<dbReference type="AlphaFoldDB" id="A0A922SH90"/>
<dbReference type="Gene3D" id="3.60.10.10">
    <property type="entry name" value="Endonuclease/exonuclease/phosphatase"/>
    <property type="match status" value="1"/>
</dbReference>
<dbReference type="PANTHER" id="PTHR43568">
    <property type="entry name" value="P PROTEIN"/>
    <property type="match status" value="1"/>
</dbReference>
<evidence type="ECO:0000259" key="9">
    <source>
        <dbReference type="Pfam" id="PF03600"/>
    </source>
</evidence>
<reference evidence="10" key="1">
    <citation type="journal article" date="2021" name="G3 (Bethesda)">
        <title>Genome and transcriptome analysis of the beet armyworm Spodoptera exigua reveals targets for pest control. .</title>
        <authorList>
            <person name="Simon S."/>
            <person name="Breeschoten T."/>
            <person name="Jansen H.J."/>
            <person name="Dirks R.P."/>
            <person name="Schranz M.E."/>
            <person name="Ros V.I.D."/>
        </authorList>
    </citation>
    <scope>NUCLEOTIDE SEQUENCE</scope>
    <source>
        <strain evidence="10">TB_SE_WUR_2020</strain>
    </source>
</reference>
<dbReference type="PANTHER" id="PTHR43568:SF1">
    <property type="entry name" value="P PROTEIN"/>
    <property type="match status" value="1"/>
</dbReference>
<keyword evidence="4 8" id="KW-1133">Transmembrane helix</keyword>
<evidence type="ECO:0000256" key="2">
    <source>
        <dbReference type="ARBA" id="ARBA00022448"/>
    </source>
</evidence>
<evidence type="ECO:0000256" key="8">
    <source>
        <dbReference type="SAM" id="Phobius"/>
    </source>
</evidence>
<comment type="caution">
    <text evidence="10">The sequence shown here is derived from an EMBL/GenBank/DDBJ whole genome shotgun (WGS) entry which is preliminary data.</text>
</comment>
<evidence type="ECO:0000256" key="5">
    <source>
        <dbReference type="ARBA" id="ARBA00023136"/>
    </source>
</evidence>
<keyword evidence="3 8" id="KW-0812">Transmembrane</keyword>
<dbReference type="InterPro" id="IPR051475">
    <property type="entry name" value="Diverse_Ion_Transporter"/>
</dbReference>
<feature type="compositionally biased region" description="Low complexity" evidence="7">
    <location>
        <begin position="19"/>
        <end position="30"/>
    </location>
</feature>
<feature type="compositionally biased region" description="Basic residues" evidence="7">
    <location>
        <begin position="121"/>
        <end position="130"/>
    </location>
</feature>
<dbReference type="Proteomes" id="UP000814243">
    <property type="component" value="Unassembled WGS sequence"/>
</dbReference>
<dbReference type="Pfam" id="PF03600">
    <property type="entry name" value="CitMHS"/>
    <property type="match status" value="1"/>
</dbReference>
<gene>
    <name evidence="10" type="ORF">HF086_014759</name>
</gene>